<dbReference type="PANTHER" id="PTHR35910">
    <property type="entry name" value="2EXR DOMAIN-CONTAINING PROTEIN"/>
    <property type="match status" value="1"/>
</dbReference>
<keyword evidence="3" id="KW-1185">Reference proteome</keyword>
<organism evidence="2 3">
    <name type="scientific">Hymenoscyphus albidus</name>
    <dbReference type="NCBI Taxonomy" id="595503"/>
    <lineage>
        <taxon>Eukaryota</taxon>
        <taxon>Fungi</taxon>
        <taxon>Dikarya</taxon>
        <taxon>Ascomycota</taxon>
        <taxon>Pezizomycotina</taxon>
        <taxon>Leotiomycetes</taxon>
        <taxon>Helotiales</taxon>
        <taxon>Helotiaceae</taxon>
        <taxon>Hymenoscyphus</taxon>
    </lineage>
</organism>
<evidence type="ECO:0000259" key="1">
    <source>
        <dbReference type="Pfam" id="PF20150"/>
    </source>
</evidence>
<protein>
    <recommendedName>
        <fullName evidence="1">2EXR domain-containing protein</fullName>
    </recommendedName>
</protein>
<dbReference type="Proteomes" id="UP000701801">
    <property type="component" value="Unassembled WGS sequence"/>
</dbReference>
<accession>A0A9N9Q5Y5</accession>
<evidence type="ECO:0000313" key="3">
    <source>
        <dbReference type="Proteomes" id="UP000701801"/>
    </source>
</evidence>
<feature type="domain" description="2EXR" evidence="1">
    <location>
        <begin position="13"/>
        <end position="87"/>
    </location>
</feature>
<sequence>MTEGNQTVPLKEFHLFPNLLKELRCQIWSMVPRCGRIIQVHFLFDENEWGAETDSATLLDLVPTLVVSREARNETMRAYTKAFGTIIDLEKDTLFISDCMFTYRKTGRMLLDMEYIGQVRNLALREDVVGMLLYLEWATHCVDLFDTLVQVLSKFKKLGHFSIVLTPADNISACSDNFGVEAEYMTRGPVEDDQWYEEFDELDDIDGQSDDVIHDEDYWLYLFDDENYVELDEPSLEALKRYHVKIEKRIFKLHKRDSERASTELRHTRRLIYPPKAYQYDGRKSQGPRSLRLLIRKLFQHGKRKFPQWMQPSLSLTIVQPGQNTIDDTPPLFHYLGDHDDKVAEKIPNV</sequence>
<comment type="caution">
    <text evidence="2">The sequence shown here is derived from an EMBL/GenBank/DDBJ whole genome shotgun (WGS) entry which is preliminary data.</text>
</comment>
<dbReference type="EMBL" id="CAJVRM010000440">
    <property type="protein sequence ID" value="CAG8981030.1"/>
    <property type="molecule type" value="Genomic_DNA"/>
</dbReference>
<gene>
    <name evidence="2" type="ORF">HYALB_00008183</name>
</gene>
<dbReference type="PANTHER" id="PTHR35910:SF1">
    <property type="entry name" value="2EXR DOMAIN-CONTAINING PROTEIN"/>
    <property type="match status" value="1"/>
</dbReference>
<dbReference type="AlphaFoldDB" id="A0A9N9Q5Y5"/>
<dbReference type="Pfam" id="PF20150">
    <property type="entry name" value="2EXR"/>
    <property type="match status" value="1"/>
</dbReference>
<proteinExistence type="predicted"/>
<name>A0A9N9Q5Y5_9HELO</name>
<dbReference type="OrthoDB" id="3540486at2759"/>
<dbReference type="InterPro" id="IPR045518">
    <property type="entry name" value="2EXR"/>
</dbReference>
<reference evidence="2" key="1">
    <citation type="submission" date="2021-07" db="EMBL/GenBank/DDBJ databases">
        <authorList>
            <person name="Durling M."/>
        </authorList>
    </citation>
    <scope>NUCLEOTIDE SEQUENCE</scope>
</reference>
<evidence type="ECO:0000313" key="2">
    <source>
        <dbReference type="EMBL" id="CAG8981030.1"/>
    </source>
</evidence>